<evidence type="ECO:0000256" key="3">
    <source>
        <dbReference type="ARBA" id="ARBA00022603"/>
    </source>
</evidence>
<dbReference type="Proteomes" id="UP000029707">
    <property type="component" value="Unassembled WGS sequence"/>
</dbReference>
<dbReference type="InterPro" id="IPR029063">
    <property type="entry name" value="SAM-dependent_MTases_sf"/>
</dbReference>
<name>A0A4U8TSI3_9HELI</name>
<evidence type="ECO:0000313" key="8">
    <source>
        <dbReference type="Proteomes" id="UP000029707"/>
    </source>
</evidence>
<dbReference type="EC" id="2.1.1.80" evidence="2"/>
<protein>
    <recommendedName>
        <fullName evidence="2">protein-glutamate O-methyltransferase</fullName>
        <ecNumber evidence="2">2.1.1.80</ecNumber>
    </recommendedName>
</protein>
<dbReference type="InterPro" id="IPR036804">
    <property type="entry name" value="CheR_N_sf"/>
</dbReference>
<dbReference type="SUPFAM" id="SSF53335">
    <property type="entry name" value="S-adenosyl-L-methionine-dependent methyltransferases"/>
    <property type="match status" value="1"/>
</dbReference>
<feature type="domain" description="CheR-type methyltransferase" evidence="6">
    <location>
        <begin position="1"/>
        <end position="278"/>
    </location>
</feature>
<dbReference type="SMART" id="SM00138">
    <property type="entry name" value="MeTrc"/>
    <property type="match status" value="1"/>
</dbReference>
<dbReference type="PANTHER" id="PTHR24422:SF10">
    <property type="entry name" value="CHEMOTAXIS PROTEIN METHYLTRANSFERASE 2"/>
    <property type="match status" value="1"/>
</dbReference>
<dbReference type="SUPFAM" id="SSF47757">
    <property type="entry name" value="Chemotaxis receptor methyltransferase CheR, N-terminal domain"/>
    <property type="match status" value="1"/>
</dbReference>
<keyword evidence="5" id="KW-0949">S-adenosyl-L-methionine</keyword>
<dbReference type="InterPro" id="IPR050903">
    <property type="entry name" value="Bact_Chemotaxis_MeTrfase"/>
</dbReference>
<dbReference type="Gene3D" id="3.40.50.150">
    <property type="entry name" value="Vaccinia Virus protein VP39"/>
    <property type="match status" value="1"/>
</dbReference>
<gene>
    <name evidence="7" type="ORF">LS65_000060</name>
</gene>
<dbReference type="EMBL" id="JRMQ02000001">
    <property type="protein sequence ID" value="TLE03494.1"/>
    <property type="molecule type" value="Genomic_DNA"/>
</dbReference>
<keyword evidence="3" id="KW-0489">Methyltransferase</keyword>
<dbReference type="AlphaFoldDB" id="A0A4U8TSI3"/>
<evidence type="ECO:0000313" key="7">
    <source>
        <dbReference type="EMBL" id="TLE03494.1"/>
    </source>
</evidence>
<dbReference type="OrthoDB" id="9786165at2"/>
<evidence type="ECO:0000259" key="6">
    <source>
        <dbReference type="PROSITE" id="PS50123"/>
    </source>
</evidence>
<organism evidence="7 8">
    <name type="scientific">Helicobacter japonicus</name>
    <dbReference type="NCBI Taxonomy" id="425400"/>
    <lineage>
        <taxon>Bacteria</taxon>
        <taxon>Pseudomonadati</taxon>
        <taxon>Campylobacterota</taxon>
        <taxon>Epsilonproteobacteria</taxon>
        <taxon>Campylobacterales</taxon>
        <taxon>Helicobacteraceae</taxon>
        <taxon>Helicobacter</taxon>
    </lineage>
</organism>
<dbReference type="Gene3D" id="1.10.155.10">
    <property type="entry name" value="Chemotaxis receptor methyltransferase CheR, N-terminal domain"/>
    <property type="match status" value="1"/>
</dbReference>
<dbReference type="GO" id="GO:0008983">
    <property type="term" value="F:protein-glutamate O-methyltransferase activity"/>
    <property type="evidence" value="ECO:0007669"/>
    <property type="project" value="UniProtKB-EC"/>
</dbReference>
<proteinExistence type="predicted"/>
<comment type="catalytic activity">
    <reaction evidence="1">
        <text>L-glutamyl-[protein] + S-adenosyl-L-methionine = [protein]-L-glutamate 5-O-methyl ester + S-adenosyl-L-homocysteine</text>
        <dbReference type="Rhea" id="RHEA:24452"/>
        <dbReference type="Rhea" id="RHEA-COMP:10208"/>
        <dbReference type="Rhea" id="RHEA-COMP:10311"/>
        <dbReference type="ChEBI" id="CHEBI:29973"/>
        <dbReference type="ChEBI" id="CHEBI:57856"/>
        <dbReference type="ChEBI" id="CHEBI:59789"/>
        <dbReference type="ChEBI" id="CHEBI:82795"/>
        <dbReference type="EC" id="2.1.1.80"/>
    </reaction>
</comment>
<keyword evidence="4" id="KW-0808">Transferase</keyword>
<dbReference type="InterPro" id="IPR000780">
    <property type="entry name" value="CheR_MeTrfase"/>
</dbReference>
<sequence>MINLDAKQLTLIKDYLYKYCGIFLSDTKTTMIKNRIYMLMNETKIQSIDELLTSIEHTKKIRQQFINSFTTNKTDFFREYLHFQDMIDRSLPVLFGLNRPIKIFCCASSTGQEPYSIAMSVAYAKKINKTNIPVSIIATDIDTEVLQKAQEGIYTINFKLEKFPQWCDINEYFDALDDGKNASIRLLKVKDNLKSMITFKQLNLFDKRYPFAREEFDILFCRNVLIYFTQEDQPKILSQLIDTLRIDGTFYLGHSESLYHLASKFEKLGNKTFVKIKA</sequence>
<comment type="caution">
    <text evidence="7">The sequence shown here is derived from an EMBL/GenBank/DDBJ whole genome shotgun (WGS) entry which is preliminary data.</text>
</comment>
<evidence type="ECO:0000256" key="4">
    <source>
        <dbReference type="ARBA" id="ARBA00022679"/>
    </source>
</evidence>
<evidence type="ECO:0000256" key="1">
    <source>
        <dbReference type="ARBA" id="ARBA00001541"/>
    </source>
</evidence>
<reference evidence="7 8" key="1">
    <citation type="journal article" date="2014" name="Genome Announc.">
        <title>Draft genome sequences of eight enterohepatic helicobacter species isolated from both laboratory and wild rodents.</title>
        <authorList>
            <person name="Sheh A."/>
            <person name="Shen Z."/>
            <person name="Fox J.G."/>
        </authorList>
    </citation>
    <scope>NUCLEOTIDE SEQUENCE [LARGE SCALE GENOMIC DNA]</scope>
    <source>
        <strain evidence="7 8">MIT 01-6451</strain>
    </source>
</reference>
<keyword evidence="8" id="KW-1185">Reference proteome</keyword>
<evidence type="ECO:0000256" key="5">
    <source>
        <dbReference type="ARBA" id="ARBA00022691"/>
    </source>
</evidence>
<dbReference type="InterPro" id="IPR022642">
    <property type="entry name" value="CheR_C"/>
</dbReference>
<dbReference type="PRINTS" id="PR00996">
    <property type="entry name" value="CHERMTFRASE"/>
</dbReference>
<dbReference type="GO" id="GO:0032259">
    <property type="term" value="P:methylation"/>
    <property type="evidence" value="ECO:0007669"/>
    <property type="project" value="UniProtKB-KW"/>
</dbReference>
<accession>A0A4U8TSI3</accession>
<dbReference type="PANTHER" id="PTHR24422">
    <property type="entry name" value="CHEMOTAXIS PROTEIN METHYLTRANSFERASE"/>
    <property type="match status" value="1"/>
</dbReference>
<dbReference type="STRING" id="425400.LS65_07660"/>
<dbReference type="RefSeq" id="WP_034363411.1">
    <property type="nucleotide sequence ID" value="NZ_CAOYYI010000011.1"/>
</dbReference>
<dbReference type="InterPro" id="IPR022641">
    <property type="entry name" value="CheR_N"/>
</dbReference>
<evidence type="ECO:0000256" key="2">
    <source>
        <dbReference type="ARBA" id="ARBA00012534"/>
    </source>
</evidence>
<dbReference type="PROSITE" id="PS50123">
    <property type="entry name" value="CHER"/>
    <property type="match status" value="1"/>
</dbReference>
<dbReference type="Pfam" id="PF03705">
    <property type="entry name" value="CheR_N"/>
    <property type="match status" value="1"/>
</dbReference>
<dbReference type="Pfam" id="PF01739">
    <property type="entry name" value="CheR"/>
    <property type="match status" value="1"/>
</dbReference>